<organism evidence="3 4">
    <name type="scientific">Tetrabaena socialis</name>
    <dbReference type="NCBI Taxonomy" id="47790"/>
    <lineage>
        <taxon>Eukaryota</taxon>
        <taxon>Viridiplantae</taxon>
        <taxon>Chlorophyta</taxon>
        <taxon>core chlorophytes</taxon>
        <taxon>Chlorophyceae</taxon>
        <taxon>CS clade</taxon>
        <taxon>Chlamydomonadales</taxon>
        <taxon>Tetrabaenaceae</taxon>
        <taxon>Tetrabaena</taxon>
    </lineage>
</organism>
<dbReference type="EMBL" id="PGGS01000451">
    <property type="protein sequence ID" value="PNH03871.1"/>
    <property type="molecule type" value="Genomic_DNA"/>
</dbReference>
<sequence length="158" mass="17385">MMANGPNDHGPSTSGRSDLDKTTAQGDGMVYYPSGNLAVAIIKQPAGHIITFFSDARASQVLASFDAQGVYKVDASEGNTLQDRYGFRTVPMFLMFYEGRLVLASNNVRTESELREAALGALVRGRKRDFLPEGFRFSTGADNTMLDYIRPHTVLREL</sequence>
<feature type="domain" description="FAM194 C-terminal" evidence="2">
    <location>
        <begin position="24"/>
        <end position="78"/>
    </location>
</feature>
<dbReference type="Gene3D" id="3.40.30.10">
    <property type="entry name" value="Glutaredoxin"/>
    <property type="match status" value="1"/>
</dbReference>
<evidence type="ECO:0000256" key="1">
    <source>
        <dbReference type="SAM" id="MobiDB-lite"/>
    </source>
</evidence>
<dbReference type="InterPro" id="IPR029281">
    <property type="entry name" value="FAM194_C"/>
</dbReference>
<dbReference type="Pfam" id="PF14977">
    <property type="entry name" value="FAM194"/>
    <property type="match status" value="1"/>
</dbReference>
<evidence type="ECO:0000313" key="4">
    <source>
        <dbReference type="Proteomes" id="UP000236333"/>
    </source>
</evidence>
<dbReference type="InterPro" id="IPR036249">
    <property type="entry name" value="Thioredoxin-like_sf"/>
</dbReference>
<dbReference type="Proteomes" id="UP000236333">
    <property type="component" value="Unassembled WGS sequence"/>
</dbReference>
<accession>A0A2J7ZUC3</accession>
<evidence type="ECO:0000313" key="3">
    <source>
        <dbReference type="EMBL" id="PNH03871.1"/>
    </source>
</evidence>
<dbReference type="AlphaFoldDB" id="A0A2J7ZUC3"/>
<gene>
    <name evidence="3" type="ORF">TSOC_010027</name>
</gene>
<keyword evidence="4" id="KW-1185">Reference proteome</keyword>
<dbReference type="OrthoDB" id="527209at2759"/>
<comment type="caution">
    <text evidence="3">The sequence shown here is derived from an EMBL/GenBank/DDBJ whole genome shotgun (WGS) entry which is preliminary data.</text>
</comment>
<dbReference type="SUPFAM" id="SSF52833">
    <property type="entry name" value="Thioredoxin-like"/>
    <property type="match status" value="1"/>
</dbReference>
<name>A0A2J7ZUC3_9CHLO</name>
<feature type="region of interest" description="Disordered" evidence="1">
    <location>
        <begin position="1"/>
        <end position="22"/>
    </location>
</feature>
<protein>
    <recommendedName>
        <fullName evidence="2">FAM194 C-terminal domain-containing protein</fullName>
    </recommendedName>
</protein>
<evidence type="ECO:0000259" key="2">
    <source>
        <dbReference type="Pfam" id="PF14977"/>
    </source>
</evidence>
<proteinExistence type="predicted"/>
<reference evidence="3 4" key="1">
    <citation type="journal article" date="2017" name="Mol. Biol. Evol.">
        <title>The 4-celled Tetrabaena socialis nuclear genome reveals the essential components for genetic control of cell number at the origin of multicellularity in the volvocine lineage.</title>
        <authorList>
            <person name="Featherston J."/>
            <person name="Arakaki Y."/>
            <person name="Hanschen E.R."/>
            <person name="Ferris P.J."/>
            <person name="Michod R.E."/>
            <person name="Olson B.J.S.C."/>
            <person name="Nozaki H."/>
            <person name="Durand P.M."/>
        </authorList>
    </citation>
    <scope>NUCLEOTIDE SEQUENCE [LARGE SCALE GENOMIC DNA]</scope>
    <source>
        <strain evidence="3 4">NIES-571</strain>
    </source>
</reference>